<reference evidence="1" key="1">
    <citation type="submission" date="2013-04" db="EMBL/GenBank/DDBJ databases">
        <authorList>
            <person name="Hegedusova E."/>
            <person name="Brejova B."/>
            <person name="Nosek J."/>
        </authorList>
    </citation>
    <scope>NUCLEOTIDE SEQUENCE</scope>
    <source>
        <strain evidence="1">CBS 252</strain>
    </source>
</reference>
<dbReference type="Gene3D" id="3.10.28.10">
    <property type="entry name" value="Homing endonucleases"/>
    <property type="match status" value="2"/>
</dbReference>
<dbReference type="PANTHER" id="PTHR37520">
    <property type="entry name" value="INTRON-ENCODED DNA ENDONUCLEASE AI2A-RELATED"/>
    <property type="match status" value="1"/>
</dbReference>
<name>S5TEF3_9ASCO</name>
<dbReference type="AlphaFoldDB" id="S5TEF3"/>
<dbReference type="PANTHER" id="PTHR37520:SF1">
    <property type="entry name" value="INTRON-ENCODED DNA ENDONUCLEASE AI2A-RELATED"/>
    <property type="match status" value="1"/>
</dbReference>
<dbReference type="InterPro" id="IPR027434">
    <property type="entry name" value="Homing_endonucl"/>
</dbReference>
<evidence type="ECO:0000313" key="1">
    <source>
        <dbReference type="EMBL" id="AGS44234.1"/>
    </source>
</evidence>
<organism evidence="1">
    <name type="scientific">Barnettozyma californica</name>
    <dbReference type="NCBI Taxonomy" id="36038"/>
    <lineage>
        <taxon>Eukaryota</taxon>
        <taxon>Fungi</taxon>
        <taxon>Dikarya</taxon>
        <taxon>Ascomycota</taxon>
        <taxon>Saccharomycotina</taxon>
        <taxon>Saccharomycetes</taxon>
        <taxon>Phaffomycetales</taxon>
        <taxon>Phaffomycetaceae</taxon>
        <taxon>Barnettozyma</taxon>
    </lineage>
</organism>
<keyword evidence="1" id="KW-0496">Mitochondrion</keyword>
<protein>
    <recommendedName>
        <fullName evidence="2">Homing endonuclease LAGLIDADG domain-containing protein</fullName>
    </recommendedName>
</protein>
<dbReference type="RefSeq" id="YP_008474973.1">
    <property type="nucleotide sequence ID" value="NC_022159.1"/>
</dbReference>
<geneLocation type="mitochondrion" evidence="1"/>
<dbReference type="SUPFAM" id="SSF55608">
    <property type="entry name" value="Homing endonucleases"/>
    <property type="match status" value="2"/>
</dbReference>
<gene>
    <name evidence="1" type="primary">cox1-I4</name>
</gene>
<evidence type="ECO:0008006" key="2">
    <source>
        <dbReference type="Google" id="ProtNLM"/>
    </source>
</evidence>
<accession>S5TEF3</accession>
<dbReference type="GeneID" id="16694671"/>
<proteinExistence type="predicted"/>
<sequence>QKWPLIKIKILLLHFAICEKYLKYILYTKNLINKFLNLNYVRGLYLNPIIVKIINYSFSAFAEIYGFAGRKYNSQVTKYYNFYNKVGTSETTREINNNLSLKEIHIINVEPLISFLNNIYLILINKLYILYNKIFNNILLLNLSLNNNNKIISNNKLLLNSSLNNNNKTSNNIWFNQWLAGLIDGNGYFGISKKGYPSCEITMNINDEKTLKIIQNKLGGSIKLRSGVKTLRWRLTNKEGMINLINIINGNIRNNKRLPQLYKVCDIFNIKVINPISLNINNGWFVGFFDAKGIITYIIKNDKPQLTISVINKYLNDIQPYMDILGGNIYFDKGNNGYYKWTIQNKEDIIRLYKIFIKSKSYKLHRIHLIFEYFKLIDLKAYNSIDPATVGGGENNELLYKSWIYFNKKWYKGYNYNLKI</sequence>
<feature type="non-terminal residue" evidence="1">
    <location>
        <position position="1"/>
    </location>
</feature>
<dbReference type="EMBL" id="KC993183">
    <property type="protein sequence ID" value="AGS44234.1"/>
    <property type="molecule type" value="Genomic_DNA"/>
</dbReference>